<proteinExistence type="predicted"/>
<feature type="region of interest" description="Disordered" evidence="1">
    <location>
        <begin position="79"/>
        <end position="98"/>
    </location>
</feature>
<dbReference type="AlphaFoldDB" id="A0A7T2TGP3"/>
<protein>
    <submittedName>
        <fullName evidence="2">Uncharacterized protein</fullName>
    </submittedName>
</protein>
<dbReference type="KEGG" id="bcau:I6G59_16140"/>
<sequence length="98" mass="11039">MTTEPYVPSEMELVQSHAFFAPARPQDMDVRAKAAERGIAKIKADALRAFADELESQERVSPDDAMTILAMRERADEIEQEARERLTNPPRLRDGGIL</sequence>
<dbReference type="EMBL" id="CP065682">
    <property type="protein sequence ID" value="QPS33439.1"/>
    <property type="molecule type" value="Genomic_DNA"/>
</dbReference>
<gene>
    <name evidence="2" type="ORF">I6G59_16140</name>
</gene>
<dbReference type="RefSeq" id="WP_197931887.1">
    <property type="nucleotide sequence ID" value="NZ_CP065682.1"/>
</dbReference>
<accession>A0A7T2TGP3</accession>
<organism evidence="2 3">
    <name type="scientific">Brevibacterium casei</name>
    <dbReference type="NCBI Taxonomy" id="33889"/>
    <lineage>
        <taxon>Bacteria</taxon>
        <taxon>Bacillati</taxon>
        <taxon>Actinomycetota</taxon>
        <taxon>Actinomycetes</taxon>
        <taxon>Micrococcales</taxon>
        <taxon>Brevibacteriaceae</taxon>
        <taxon>Brevibacterium</taxon>
    </lineage>
</organism>
<evidence type="ECO:0000313" key="2">
    <source>
        <dbReference type="EMBL" id="QPS33439.1"/>
    </source>
</evidence>
<dbReference type="Proteomes" id="UP000594979">
    <property type="component" value="Chromosome"/>
</dbReference>
<evidence type="ECO:0000313" key="3">
    <source>
        <dbReference type="Proteomes" id="UP000594979"/>
    </source>
</evidence>
<evidence type="ECO:0000256" key="1">
    <source>
        <dbReference type="SAM" id="MobiDB-lite"/>
    </source>
</evidence>
<reference evidence="2 3" key="1">
    <citation type="submission" date="2020-12" db="EMBL/GenBank/DDBJ databases">
        <title>FDA dAtabase for Regulatory Grade micrObial Sequences (FDA-ARGOS): Supporting development and validation of Infectious Disease Dx tests.</title>
        <authorList>
            <person name="Sproer C."/>
            <person name="Gronow S."/>
            <person name="Severitt S."/>
            <person name="Schroder I."/>
            <person name="Tallon L."/>
            <person name="Sadzewicz L."/>
            <person name="Zhao X."/>
            <person name="Boylan J."/>
            <person name="Ott S."/>
            <person name="Bowen H."/>
            <person name="Vavikolanu K."/>
            <person name="Mehta A."/>
            <person name="Aluvathingal J."/>
            <person name="Nadendla S."/>
            <person name="Lowell S."/>
            <person name="Myers T."/>
            <person name="Yan Y."/>
            <person name="Sichtig H."/>
        </authorList>
    </citation>
    <scope>NUCLEOTIDE SEQUENCE [LARGE SCALE GENOMIC DNA]</scope>
    <source>
        <strain evidence="2 3">FDAARGOS_902</strain>
    </source>
</reference>
<name>A0A7T2TGP3_9MICO</name>